<evidence type="ECO:0000313" key="2">
    <source>
        <dbReference type="EMBL" id="PUZ45463.1"/>
    </source>
</evidence>
<dbReference type="Gramene" id="PUZ45463">
    <property type="protein sequence ID" value="PUZ45463"/>
    <property type="gene ID" value="GQ55_8G225400"/>
</dbReference>
<feature type="region of interest" description="Disordered" evidence="1">
    <location>
        <begin position="38"/>
        <end position="66"/>
    </location>
</feature>
<accession>A0A2T7CQB8</accession>
<name>A0A2T7CQB8_9POAL</name>
<feature type="region of interest" description="Disordered" evidence="1">
    <location>
        <begin position="1"/>
        <end position="26"/>
    </location>
</feature>
<organism evidence="2 3">
    <name type="scientific">Panicum hallii var. hallii</name>
    <dbReference type="NCBI Taxonomy" id="1504633"/>
    <lineage>
        <taxon>Eukaryota</taxon>
        <taxon>Viridiplantae</taxon>
        <taxon>Streptophyta</taxon>
        <taxon>Embryophyta</taxon>
        <taxon>Tracheophyta</taxon>
        <taxon>Spermatophyta</taxon>
        <taxon>Magnoliopsida</taxon>
        <taxon>Liliopsida</taxon>
        <taxon>Poales</taxon>
        <taxon>Poaceae</taxon>
        <taxon>PACMAD clade</taxon>
        <taxon>Panicoideae</taxon>
        <taxon>Panicodae</taxon>
        <taxon>Paniceae</taxon>
        <taxon>Panicinae</taxon>
        <taxon>Panicum</taxon>
        <taxon>Panicum sect. Panicum</taxon>
    </lineage>
</organism>
<reference evidence="2 3" key="1">
    <citation type="submission" date="2018-04" db="EMBL/GenBank/DDBJ databases">
        <title>WGS assembly of Panicum hallii var. hallii HAL2.</title>
        <authorList>
            <person name="Lovell J."/>
            <person name="Jenkins J."/>
            <person name="Lowry D."/>
            <person name="Mamidi S."/>
            <person name="Sreedasyam A."/>
            <person name="Weng X."/>
            <person name="Barry K."/>
            <person name="Bonette J."/>
            <person name="Campitelli B."/>
            <person name="Daum C."/>
            <person name="Gordon S."/>
            <person name="Gould B."/>
            <person name="Lipzen A."/>
            <person name="MacQueen A."/>
            <person name="Palacio-Mejia J."/>
            <person name="Plott C."/>
            <person name="Shakirov E."/>
            <person name="Shu S."/>
            <person name="Yoshinaga Y."/>
            <person name="Zane M."/>
            <person name="Rokhsar D."/>
            <person name="Grimwood J."/>
            <person name="Schmutz J."/>
            <person name="Juenger T."/>
        </authorList>
    </citation>
    <scope>NUCLEOTIDE SEQUENCE [LARGE SCALE GENOMIC DNA]</scope>
    <source>
        <strain evidence="3">cv. HAL2</strain>
    </source>
</reference>
<feature type="compositionally biased region" description="Gly residues" evidence="1">
    <location>
        <begin position="52"/>
        <end position="66"/>
    </location>
</feature>
<evidence type="ECO:0000313" key="3">
    <source>
        <dbReference type="Proteomes" id="UP000244336"/>
    </source>
</evidence>
<evidence type="ECO:0000256" key="1">
    <source>
        <dbReference type="SAM" id="MobiDB-lite"/>
    </source>
</evidence>
<sequence>MGGLSLGEKRNPKDSSSVGGDGAGDLATKRAIPAGVAVAARDVEGPPARGLPDGGGAASEGGGAAS</sequence>
<keyword evidence="3" id="KW-1185">Reference proteome</keyword>
<dbReference type="AlphaFoldDB" id="A0A2T7CQB8"/>
<gene>
    <name evidence="2" type="ORF">GQ55_8G225400</name>
</gene>
<proteinExistence type="predicted"/>
<protein>
    <submittedName>
        <fullName evidence="2">Uncharacterized protein</fullName>
    </submittedName>
</protein>
<dbReference type="Proteomes" id="UP000244336">
    <property type="component" value="Chromosome 8"/>
</dbReference>
<dbReference type="EMBL" id="CM009756">
    <property type="protein sequence ID" value="PUZ45463.1"/>
    <property type="molecule type" value="Genomic_DNA"/>
</dbReference>